<evidence type="ECO:0000256" key="3">
    <source>
        <dbReference type="ARBA" id="ARBA00023004"/>
    </source>
</evidence>
<sequence length="395" mass="44192">MDFETLLSPIGADAFKRDYLGKKPLHLQGAADKFAKIMNWEVLNRLLGMTTIWSAASLPMVLDKEAIPPTQTSSMAVGRDGGQVLRPDPAKVKKFLKAGATLVANDIDQLTPELSALSRAMEETLGGKVQGNLYLSSKRKQAFRVHYDTHDVFAVHVMGEKTWMVFEGKAENPIAHQVFKSQTAEHHEKAKGALWKEVRLKPGDLLYLPRGQYHYALADDGACAHVAMGVTYPIGIDVFSYLFERVVLEPMGRMNLPQGDKAALGAWLTEFGQRLQALATDEQTRADIERFMASYRYPRDTYDLPALIEGSVETFVVQSEGMRLIEQQGRFGLVRAGTREAVEVPAGIVKPLRWTLERQRFTRPEIETAFPDDHVALGRFLSDMMAMKLIRPLDS</sequence>
<dbReference type="AlphaFoldDB" id="A0A212RT38"/>
<evidence type="ECO:0000256" key="2">
    <source>
        <dbReference type="ARBA" id="ARBA00022723"/>
    </source>
</evidence>
<gene>
    <name evidence="5" type="ORF">SAMN07250955_11424</name>
</gene>
<protein>
    <submittedName>
        <fullName evidence="5">Ribosomal protein L16 Arg81 hydroxylase, contains JmjC domain</fullName>
    </submittedName>
</protein>
<dbReference type="Gene3D" id="2.60.120.650">
    <property type="entry name" value="Cupin"/>
    <property type="match status" value="1"/>
</dbReference>
<dbReference type="PANTHER" id="PTHR13096">
    <property type="entry name" value="MINA53 MYC INDUCED NUCLEAR ANTIGEN"/>
    <property type="match status" value="1"/>
</dbReference>
<keyword evidence="5" id="KW-0687">Ribonucleoprotein</keyword>
<dbReference type="RefSeq" id="WP_088562536.1">
    <property type="nucleotide sequence ID" value="NZ_FYEH01000014.1"/>
</dbReference>
<dbReference type="Proteomes" id="UP000197065">
    <property type="component" value="Unassembled WGS sequence"/>
</dbReference>
<dbReference type="SUPFAM" id="SSF51197">
    <property type="entry name" value="Clavaminate synthase-like"/>
    <property type="match status" value="1"/>
</dbReference>
<dbReference type="PROSITE" id="PS51184">
    <property type="entry name" value="JMJC"/>
    <property type="match status" value="1"/>
</dbReference>
<proteinExistence type="predicted"/>
<evidence type="ECO:0000256" key="1">
    <source>
        <dbReference type="ARBA" id="ARBA00001954"/>
    </source>
</evidence>
<dbReference type="OrthoDB" id="9764016at2"/>
<keyword evidence="2" id="KW-0479">Metal-binding</keyword>
<name>A0A212RT38_9PROT</name>
<dbReference type="GO" id="GO:0046872">
    <property type="term" value="F:metal ion binding"/>
    <property type="evidence" value="ECO:0007669"/>
    <property type="project" value="UniProtKB-KW"/>
</dbReference>
<organism evidence="5 6">
    <name type="scientific">Arboricoccus pini</name>
    <dbReference type="NCBI Taxonomy" id="1963835"/>
    <lineage>
        <taxon>Bacteria</taxon>
        <taxon>Pseudomonadati</taxon>
        <taxon>Pseudomonadota</taxon>
        <taxon>Alphaproteobacteria</taxon>
        <taxon>Geminicoccales</taxon>
        <taxon>Geminicoccaceae</taxon>
        <taxon>Arboricoccus</taxon>
    </lineage>
</organism>
<dbReference type="PANTHER" id="PTHR13096:SF8">
    <property type="entry name" value="RIBOSOMAL OXYGENASE 1"/>
    <property type="match status" value="1"/>
</dbReference>
<comment type="cofactor">
    <cofactor evidence="1">
        <name>Fe(2+)</name>
        <dbReference type="ChEBI" id="CHEBI:29033"/>
    </cofactor>
</comment>
<feature type="domain" description="JmjC" evidence="4">
    <location>
        <begin position="100"/>
        <end position="247"/>
    </location>
</feature>
<evidence type="ECO:0000313" key="6">
    <source>
        <dbReference type="Proteomes" id="UP000197065"/>
    </source>
</evidence>
<keyword evidence="3" id="KW-0408">Iron</keyword>
<accession>A0A212RT38</accession>
<evidence type="ECO:0000313" key="5">
    <source>
        <dbReference type="EMBL" id="SNB75860.1"/>
    </source>
</evidence>
<reference evidence="5 6" key="1">
    <citation type="submission" date="2017-06" db="EMBL/GenBank/DDBJ databases">
        <authorList>
            <person name="Kim H.J."/>
            <person name="Triplett B.A."/>
        </authorList>
    </citation>
    <scope>NUCLEOTIDE SEQUENCE [LARGE SCALE GENOMIC DNA]</scope>
    <source>
        <strain evidence="5 6">B29T1</strain>
    </source>
</reference>
<evidence type="ECO:0000259" key="4">
    <source>
        <dbReference type="PROSITE" id="PS51184"/>
    </source>
</evidence>
<keyword evidence="5" id="KW-0689">Ribosomal protein</keyword>
<dbReference type="InterPro" id="IPR039994">
    <property type="entry name" value="NO66-like"/>
</dbReference>
<dbReference type="EMBL" id="FYEH01000014">
    <property type="protein sequence ID" value="SNB75860.1"/>
    <property type="molecule type" value="Genomic_DNA"/>
</dbReference>
<dbReference type="InterPro" id="IPR003347">
    <property type="entry name" value="JmjC_dom"/>
</dbReference>
<dbReference type="Pfam" id="PF08007">
    <property type="entry name" value="JmjC_2"/>
    <property type="match status" value="1"/>
</dbReference>
<keyword evidence="6" id="KW-1185">Reference proteome</keyword>
<dbReference type="GO" id="GO:0005840">
    <property type="term" value="C:ribosome"/>
    <property type="evidence" value="ECO:0007669"/>
    <property type="project" value="UniProtKB-KW"/>
</dbReference>